<dbReference type="Proteomes" id="UP000693946">
    <property type="component" value="Linkage Group LG6"/>
</dbReference>
<sequence length="141" mass="16284">MISLTLRCFLLTTRPPKINFLCDLRETDVGEGERSDVFPTDRCFYRHRWTLLLCVCVNCDCRCHCHCHRHYPREVTINFHVIPTNPSRDSLLVTVDQWWSRSSTCRRESAASSSSVVVFVSTTTADTGRVRHRHTVPTATE</sequence>
<proteinExistence type="predicted"/>
<accession>A0AAV6QCC9</accession>
<reference evidence="1 2" key="1">
    <citation type="journal article" date="2021" name="Sci. Rep.">
        <title>Chromosome anchoring in Senegalese sole (Solea senegalensis) reveals sex-associated markers and genome rearrangements in flatfish.</title>
        <authorList>
            <person name="Guerrero-Cozar I."/>
            <person name="Gomez-Garrido J."/>
            <person name="Berbel C."/>
            <person name="Martinez-Blanch J.F."/>
            <person name="Alioto T."/>
            <person name="Claros M.G."/>
            <person name="Gagnaire P.A."/>
            <person name="Manchado M."/>
        </authorList>
    </citation>
    <scope>NUCLEOTIDE SEQUENCE [LARGE SCALE GENOMIC DNA]</scope>
    <source>
        <strain evidence="1">Sse05_10M</strain>
    </source>
</reference>
<dbReference type="EMBL" id="JAGKHQ010000018">
    <property type="protein sequence ID" value="KAG7486499.1"/>
    <property type="molecule type" value="Genomic_DNA"/>
</dbReference>
<name>A0AAV6QCC9_SOLSE</name>
<dbReference type="AlphaFoldDB" id="A0AAV6QCC9"/>
<keyword evidence="2" id="KW-1185">Reference proteome</keyword>
<organism evidence="1 2">
    <name type="scientific">Solea senegalensis</name>
    <name type="common">Senegalese sole</name>
    <dbReference type="NCBI Taxonomy" id="28829"/>
    <lineage>
        <taxon>Eukaryota</taxon>
        <taxon>Metazoa</taxon>
        <taxon>Chordata</taxon>
        <taxon>Craniata</taxon>
        <taxon>Vertebrata</taxon>
        <taxon>Euteleostomi</taxon>
        <taxon>Actinopterygii</taxon>
        <taxon>Neopterygii</taxon>
        <taxon>Teleostei</taxon>
        <taxon>Neoteleostei</taxon>
        <taxon>Acanthomorphata</taxon>
        <taxon>Carangaria</taxon>
        <taxon>Pleuronectiformes</taxon>
        <taxon>Pleuronectoidei</taxon>
        <taxon>Soleidae</taxon>
        <taxon>Solea</taxon>
    </lineage>
</organism>
<gene>
    <name evidence="1" type="ORF">JOB18_032570</name>
</gene>
<comment type="caution">
    <text evidence="1">The sequence shown here is derived from an EMBL/GenBank/DDBJ whole genome shotgun (WGS) entry which is preliminary data.</text>
</comment>
<evidence type="ECO:0000313" key="1">
    <source>
        <dbReference type="EMBL" id="KAG7486499.1"/>
    </source>
</evidence>
<evidence type="ECO:0008006" key="3">
    <source>
        <dbReference type="Google" id="ProtNLM"/>
    </source>
</evidence>
<protein>
    <recommendedName>
        <fullName evidence="3">Secreted protein</fullName>
    </recommendedName>
</protein>
<evidence type="ECO:0000313" key="2">
    <source>
        <dbReference type="Proteomes" id="UP000693946"/>
    </source>
</evidence>